<dbReference type="InterPro" id="IPR024991">
    <property type="entry name" value="RING-H2_APC11"/>
</dbReference>
<sequence>MPETPKKLKVVVKDVLGVAQWRWVANDDTCGICRVAFEACCPDCKFAGDDCPLVFTLLPHSLHNEMAQRPVRTPSVPDVSSGVEVSRVDLDLLSPISLSYDSELPPLPESLSRLSLYDVIHVPPRSKPEPARRHSPKPTELVGSPKQVRQSPIPSEHSDKRPTEKPPVPPRKPSSVDLKLAHLRNEMASLRQMDLQLLSQLRQLNDSISSYRQELIMNMDSYSSSDTDGSDTTSVYSNVTPSSFDLSRSSTQSTPKRPPTSTDL</sequence>
<dbReference type="GO" id="GO:0005680">
    <property type="term" value="C:anaphase-promoting complex"/>
    <property type="evidence" value="ECO:0007669"/>
    <property type="project" value="InterPro"/>
</dbReference>
<dbReference type="Proteomes" id="UP000478052">
    <property type="component" value="Unassembled WGS sequence"/>
</dbReference>
<dbReference type="InterPro" id="IPR013083">
    <property type="entry name" value="Znf_RING/FYVE/PHD"/>
</dbReference>
<feature type="compositionally biased region" description="Polar residues" evidence="2">
    <location>
        <begin position="238"/>
        <end position="264"/>
    </location>
</feature>
<evidence type="ECO:0000256" key="1">
    <source>
        <dbReference type="ARBA" id="ARBA00038125"/>
    </source>
</evidence>
<feature type="compositionally biased region" description="Low complexity" evidence="2">
    <location>
        <begin position="221"/>
        <end position="237"/>
    </location>
</feature>
<dbReference type="InterPro" id="IPR039499">
    <property type="entry name" value="LURA1/LRA25"/>
</dbReference>
<dbReference type="GO" id="GO:0008270">
    <property type="term" value="F:zinc ion binding"/>
    <property type="evidence" value="ECO:0007669"/>
    <property type="project" value="InterPro"/>
</dbReference>
<dbReference type="OrthoDB" id="1681166at2759"/>
<evidence type="ECO:0000313" key="4">
    <source>
        <dbReference type="EMBL" id="KAF0752673.1"/>
    </source>
</evidence>
<dbReference type="EMBL" id="VUJU01004975">
    <property type="protein sequence ID" value="KAF0752673.1"/>
    <property type="molecule type" value="Genomic_DNA"/>
</dbReference>
<gene>
    <name evidence="4" type="ORF">FWK35_00022267</name>
</gene>
<proteinExistence type="inferred from homology"/>
<dbReference type="GO" id="GO:0061630">
    <property type="term" value="F:ubiquitin protein ligase activity"/>
    <property type="evidence" value="ECO:0007669"/>
    <property type="project" value="InterPro"/>
</dbReference>
<dbReference type="GO" id="GO:0097602">
    <property type="term" value="F:cullin family protein binding"/>
    <property type="evidence" value="ECO:0007669"/>
    <property type="project" value="InterPro"/>
</dbReference>
<dbReference type="Pfam" id="PF12861">
    <property type="entry name" value="zf-ANAPC11"/>
    <property type="match status" value="1"/>
</dbReference>
<dbReference type="SUPFAM" id="SSF57850">
    <property type="entry name" value="RING/U-box"/>
    <property type="match status" value="1"/>
</dbReference>
<evidence type="ECO:0000259" key="3">
    <source>
        <dbReference type="Pfam" id="PF12861"/>
    </source>
</evidence>
<reference evidence="4 5" key="1">
    <citation type="submission" date="2019-08" db="EMBL/GenBank/DDBJ databases">
        <title>Whole genome of Aphis craccivora.</title>
        <authorList>
            <person name="Voronova N.V."/>
            <person name="Shulinski R.S."/>
            <person name="Bandarenka Y.V."/>
            <person name="Zhorov D.G."/>
            <person name="Warner D."/>
        </authorList>
    </citation>
    <scope>NUCLEOTIDE SEQUENCE [LARGE SCALE GENOMIC DNA]</scope>
    <source>
        <strain evidence="4">180601</strain>
        <tissue evidence="4">Whole Body</tissue>
    </source>
</reference>
<dbReference type="PANTHER" id="PTHR46949:SF1">
    <property type="entry name" value="AT07979P2"/>
    <property type="match status" value="1"/>
</dbReference>
<keyword evidence="5" id="KW-1185">Reference proteome</keyword>
<comment type="similarity">
    <text evidence="1">Belongs to the FAM89 family.</text>
</comment>
<organism evidence="4 5">
    <name type="scientific">Aphis craccivora</name>
    <name type="common">Cowpea aphid</name>
    <dbReference type="NCBI Taxonomy" id="307492"/>
    <lineage>
        <taxon>Eukaryota</taxon>
        <taxon>Metazoa</taxon>
        <taxon>Ecdysozoa</taxon>
        <taxon>Arthropoda</taxon>
        <taxon>Hexapoda</taxon>
        <taxon>Insecta</taxon>
        <taxon>Pterygota</taxon>
        <taxon>Neoptera</taxon>
        <taxon>Paraneoptera</taxon>
        <taxon>Hemiptera</taxon>
        <taxon>Sternorrhyncha</taxon>
        <taxon>Aphidomorpha</taxon>
        <taxon>Aphidoidea</taxon>
        <taxon>Aphididae</taxon>
        <taxon>Aphidini</taxon>
        <taxon>Aphis</taxon>
        <taxon>Aphis</taxon>
    </lineage>
</organism>
<dbReference type="Gene3D" id="3.30.40.10">
    <property type="entry name" value="Zinc/RING finger domain, C3HC4 (zinc finger)"/>
    <property type="match status" value="1"/>
</dbReference>
<dbReference type="Pfam" id="PF14854">
    <property type="entry name" value="LURAP"/>
    <property type="match status" value="1"/>
</dbReference>
<dbReference type="AlphaFoldDB" id="A0A6G0YB61"/>
<dbReference type="PANTHER" id="PTHR46949">
    <property type="entry name" value="LEUCINE REPEAT ADAPTER PROTEIN 25"/>
    <property type="match status" value="1"/>
</dbReference>
<comment type="caution">
    <text evidence="4">The sequence shown here is derived from an EMBL/GenBank/DDBJ whole genome shotgun (WGS) entry which is preliminary data.</text>
</comment>
<evidence type="ECO:0000313" key="5">
    <source>
        <dbReference type="Proteomes" id="UP000478052"/>
    </source>
</evidence>
<protein>
    <submittedName>
        <fullName evidence="4">Leucine repeat adapter protein 25-like</fullName>
    </submittedName>
</protein>
<accession>A0A6G0YB61</accession>
<name>A0A6G0YB61_APHCR</name>
<evidence type="ECO:0000256" key="2">
    <source>
        <dbReference type="SAM" id="MobiDB-lite"/>
    </source>
</evidence>
<feature type="region of interest" description="Disordered" evidence="2">
    <location>
        <begin position="221"/>
        <end position="264"/>
    </location>
</feature>
<feature type="domain" description="Anaphase-promoting complex subunit 11 RING-H2 finger" evidence="3">
    <location>
        <begin position="27"/>
        <end position="73"/>
    </location>
</feature>
<feature type="region of interest" description="Disordered" evidence="2">
    <location>
        <begin position="123"/>
        <end position="175"/>
    </location>
</feature>
<dbReference type="GO" id="GO:0031145">
    <property type="term" value="P:anaphase-promoting complex-dependent catabolic process"/>
    <property type="evidence" value="ECO:0007669"/>
    <property type="project" value="InterPro"/>
</dbReference>